<organism evidence="2 3">
    <name type="scientific">Kribbella alba</name>
    <dbReference type="NCBI Taxonomy" id="190197"/>
    <lineage>
        <taxon>Bacteria</taxon>
        <taxon>Bacillati</taxon>
        <taxon>Actinomycetota</taxon>
        <taxon>Actinomycetes</taxon>
        <taxon>Propionibacteriales</taxon>
        <taxon>Kribbellaceae</taxon>
        <taxon>Kribbella</taxon>
    </lineage>
</organism>
<dbReference type="Proteomes" id="UP001501319">
    <property type="component" value="Unassembled WGS sequence"/>
</dbReference>
<dbReference type="InterPro" id="IPR015035">
    <property type="entry name" value="DUF1918"/>
</dbReference>
<dbReference type="Pfam" id="PF08940">
    <property type="entry name" value="DUF1918"/>
    <property type="match status" value="1"/>
</dbReference>
<dbReference type="EMBL" id="BAAANE010000009">
    <property type="protein sequence ID" value="GAA1654479.1"/>
    <property type="molecule type" value="Genomic_DNA"/>
</dbReference>
<sequence length="62" mass="6847">MHAEVGDLLHVRGRTVGSHERQGEVLEVRGENGAPPYLIRFDDGHESLVFPGTDCVVEHHTS</sequence>
<dbReference type="SUPFAM" id="SSF50118">
    <property type="entry name" value="Cell growth inhibitor/plasmid maintenance toxic component"/>
    <property type="match status" value="1"/>
</dbReference>
<evidence type="ECO:0000313" key="3">
    <source>
        <dbReference type="Proteomes" id="UP001501319"/>
    </source>
</evidence>
<evidence type="ECO:0000313" key="2">
    <source>
        <dbReference type="EMBL" id="GAA1654479.1"/>
    </source>
</evidence>
<gene>
    <name evidence="2" type="ORF">GCM10009744_53470</name>
</gene>
<reference evidence="3" key="1">
    <citation type="journal article" date="2019" name="Int. J. Syst. Evol. Microbiol.">
        <title>The Global Catalogue of Microorganisms (GCM) 10K type strain sequencing project: providing services to taxonomists for standard genome sequencing and annotation.</title>
        <authorList>
            <consortium name="The Broad Institute Genomics Platform"/>
            <consortium name="The Broad Institute Genome Sequencing Center for Infectious Disease"/>
            <person name="Wu L."/>
            <person name="Ma J."/>
        </authorList>
    </citation>
    <scope>NUCLEOTIDE SEQUENCE [LARGE SCALE GENOMIC DNA]</scope>
    <source>
        <strain evidence="3">JCM 14306</strain>
    </source>
</reference>
<feature type="domain" description="DUF1918" evidence="1">
    <location>
        <begin position="1"/>
        <end position="57"/>
    </location>
</feature>
<name>A0ABP4RM82_9ACTN</name>
<keyword evidence="3" id="KW-1185">Reference proteome</keyword>
<comment type="caution">
    <text evidence="2">The sequence shown here is derived from an EMBL/GenBank/DDBJ whole genome shotgun (WGS) entry which is preliminary data.</text>
</comment>
<proteinExistence type="predicted"/>
<accession>A0ABP4RM82</accession>
<evidence type="ECO:0000259" key="1">
    <source>
        <dbReference type="Pfam" id="PF08940"/>
    </source>
</evidence>
<dbReference type="Gene3D" id="2.30.30.440">
    <property type="entry name" value="Domain of unknown function DUF1918"/>
    <property type="match status" value="1"/>
</dbReference>
<protein>
    <submittedName>
        <fullName evidence="2">DUF1918 domain-containing protein</fullName>
    </submittedName>
</protein>